<dbReference type="Proteomes" id="UP001163203">
    <property type="component" value="Chromosome"/>
</dbReference>
<dbReference type="RefSeq" id="WP_268756087.1">
    <property type="nucleotide sequence ID" value="NZ_CP113836.1"/>
</dbReference>
<name>A0ABY7B2M8_9PSEU</name>
<evidence type="ECO:0000256" key="1">
    <source>
        <dbReference type="SAM" id="Phobius"/>
    </source>
</evidence>
<evidence type="ECO:0000313" key="3">
    <source>
        <dbReference type="Proteomes" id="UP001163203"/>
    </source>
</evidence>
<accession>A0ABY7B2M8</accession>
<organism evidence="2 3">
    <name type="scientific">Amycolatopsis cynarae</name>
    <dbReference type="NCBI Taxonomy" id="2995223"/>
    <lineage>
        <taxon>Bacteria</taxon>
        <taxon>Bacillati</taxon>
        <taxon>Actinomycetota</taxon>
        <taxon>Actinomycetes</taxon>
        <taxon>Pseudonocardiales</taxon>
        <taxon>Pseudonocardiaceae</taxon>
        <taxon>Amycolatopsis</taxon>
    </lineage>
</organism>
<gene>
    <name evidence="2" type="ORF">ORV05_34685</name>
</gene>
<feature type="transmembrane region" description="Helical" evidence="1">
    <location>
        <begin position="40"/>
        <end position="59"/>
    </location>
</feature>
<dbReference type="PROSITE" id="PS51257">
    <property type="entry name" value="PROKAR_LIPOPROTEIN"/>
    <property type="match status" value="1"/>
</dbReference>
<evidence type="ECO:0000313" key="2">
    <source>
        <dbReference type="EMBL" id="WAL65943.1"/>
    </source>
</evidence>
<keyword evidence="1" id="KW-0812">Transmembrane</keyword>
<proteinExistence type="predicted"/>
<dbReference type="EMBL" id="CP113836">
    <property type="protein sequence ID" value="WAL65943.1"/>
    <property type="molecule type" value="Genomic_DNA"/>
</dbReference>
<keyword evidence="3" id="KW-1185">Reference proteome</keyword>
<sequence length="297" mass="32671">MLPVRMNVLLLTVSAALIAACLWLDTVAREWLSEHSLMSNVIAGVPAIPLGAVLISLFVDRSVSRAHEVQMNRLRDQTLDRMRPTWQELRSLLVARFALDGSRPFLADVERCIQLWEELAVQPDRTILMVRGGSGGVVPDVELPQDGRQALEELVGHAFAMNPAGYPKQQSLLQERLLSYVRQLESVGDVALVLSLRDLGDAIVEHRDALATLGNYHDPFSLVREVPARASLRNIAETSLGTMQLVQHVLISARHLLVTGDNLLATTPGRLVDSRREGVLESTVGQAGSMDSPRSTR</sequence>
<reference evidence="2" key="1">
    <citation type="submission" date="2022-11" db="EMBL/GenBank/DDBJ databases">
        <authorList>
            <person name="Mo P."/>
        </authorList>
    </citation>
    <scope>NUCLEOTIDE SEQUENCE</scope>
    <source>
        <strain evidence="2">HUAS 11-8</strain>
    </source>
</reference>
<keyword evidence="1" id="KW-0472">Membrane</keyword>
<keyword evidence="1" id="KW-1133">Transmembrane helix</keyword>
<protein>
    <submittedName>
        <fullName evidence="2">Uncharacterized protein</fullName>
    </submittedName>
</protein>